<sequence>EFTPQSPQQSLNCSVNWQNTEELLTPNGSSTTGQKRHYGPIINQRLHEQFKIHQYPSRVVKESLAQELGLTFRQVEKWFENRRSHLKKASNKKSNPIENHS</sequence>
<dbReference type="GO" id="GO:0005634">
    <property type="term" value="C:nucleus"/>
    <property type="evidence" value="ECO:0007669"/>
    <property type="project" value="UniProtKB-SubCell"/>
</dbReference>
<dbReference type="InterPro" id="IPR017970">
    <property type="entry name" value="Homeobox_CS"/>
</dbReference>
<feature type="DNA-binding region" description="Homeobox" evidence="5">
    <location>
        <begin position="31"/>
        <end position="90"/>
    </location>
</feature>
<dbReference type="InterPro" id="IPR009057">
    <property type="entry name" value="Homeodomain-like_sf"/>
</dbReference>
<dbReference type="Gene3D" id="1.10.10.60">
    <property type="entry name" value="Homeodomain-like"/>
    <property type="match status" value="1"/>
</dbReference>
<dbReference type="Gramene" id="TuG1812G0300000031.01.T01">
    <property type="protein sequence ID" value="TuG1812G0300000031.01.T01"/>
    <property type="gene ID" value="TuG1812G0300000031.01"/>
</dbReference>
<name>A0A8R7TQT5_TRIUA</name>
<comment type="subcellular location">
    <subcellularLocation>
        <location evidence="1 5 6">Nucleus</location>
    </subcellularLocation>
</comment>
<keyword evidence="9" id="KW-1185">Reference proteome</keyword>
<feature type="domain" description="Homeobox" evidence="7">
    <location>
        <begin position="29"/>
        <end position="89"/>
    </location>
</feature>
<evidence type="ECO:0000256" key="1">
    <source>
        <dbReference type="ARBA" id="ARBA00004123"/>
    </source>
</evidence>
<evidence type="ECO:0000256" key="5">
    <source>
        <dbReference type="PROSITE-ProRule" id="PRU00108"/>
    </source>
</evidence>
<dbReference type="GO" id="GO:0045814">
    <property type="term" value="P:negative regulation of gene expression, epigenetic"/>
    <property type="evidence" value="ECO:0007669"/>
    <property type="project" value="TreeGrafter"/>
</dbReference>
<reference evidence="9" key="1">
    <citation type="journal article" date="2013" name="Nature">
        <title>Draft genome of the wheat A-genome progenitor Triticum urartu.</title>
        <authorList>
            <person name="Ling H.Q."/>
            <person name="Zhao S."/>
            <person name="Liu D."/>
            <person name="Wang J."/>
            <person name="Sun H."/>
            <person name="Zhang C."/>
            <person name="Fan H."/>
            <person name="Li D."/>
            <person name="Dong L."/>
            <person name="Tao Y."/>
            <person name="Gao C."/>
            <person name="Wu H."/>
            <person name="Li Y."/>
            <person name="Cui Y."/>
            <person name="Guo X."/>
            <person name="Zheng S."/>
            <person name="Wang B."/>
            <person name="Yu K."/>
            <person name="Liang Q."/>
            <person name="Yang W."/>
            <person name="Lou X."/>
            <person name="Chen J."/>
            <person name="Feng M."/>
            <person name="Jian J."/>
            <person name="Zhang X."/>
            <person name="Luo G."/>
            <person name="Jiang Y."/>
            <person name="Liu J."/>
            <person name="Wang Z."/>
            <person name="Sha Y."/>
            <person name="Zhang B."/>
            <person name="Wu H."/>
            <person name="Tang D."/>
            <person name="Shen Q."/>
            <person name="Xue P."/>
            <person name="Zou S."/>
            <person name="Wang X."/>
            <person name="Liu X."/>
            <person name="Wang F."/>
            <person name="Yang Y."/>
            <person name="An X."/>
            <person name="Dong Z."/>
            <person name="Zhang K."/>
            <person name="Zhang X."/>
            <person name="Luo M.C."/>
            <person name="Dvorak J."/>
            <person name="Tong Y."/>
            <person name="Wang J."/>
            <person name="Yang H."/>
            <person name="Li Z."/>
            <person name="Wang D."/>
            <person name="Zhang A."/>
            <person name="Wang J."/>
        </authorList>
    </citation>
    <scope>NUCLEOTIDE SEQUENCE</scope>
    <source>
        <strain evidence="9">cv. G1812</strain>
    </source>
</reference>
<dbReference type="PANTHER" id="PTHR12628">
    <property type="entry name" value="POLYCOMB-LIKE TRANSCRIPTION FACTOR"/>
    <property type="match status" value="1"/>
</dbReference>
<dbReference type="PROSITE" id="PS50071">
    <property type="entry name" value="HOMEOBOX_2"/>
    <property type="match status" value="1"/>
</dbReference>
<evidence type="ECO:0000256" key="2">
    <source>
        <dbReference type="ARBA" id="ARBA00023125"/>
    </source>
</evidence>
<accession>A0A8R7TQT5</accession>
<dbReference type="EnsemblPlants" id="TuG1812G0300000031.01.T01">
    <property type="protein sequence ID" value="TuG1812G0300000031.01.T01"/>
    <property type="gene ID" value="TuG1812G0300000031.01"/>
</dbReference>
<evidence type="ECO:0000256" key="6">
    <source>
        <dbReference type="RuleBase" id="RU000682"/>
    </source>
</evidence>
<dbReference type="CDD" id="cd00086">
    <property type="entry name" value="homeodomain"/>
    <property type="match status" value="1"/>
</dbReference>
<keyword evidence="3 5" id="KW-0371">Homeobox</keyword>
<dbReference type="InterPro" id="IPR001356">
    <property type="entry name" value="HD"/>
</dbReference>
<dbReference type="PROSITE" id="PS00027">
    <property type="entry name" value="HOMEOBOX_1"/>
    <property type="match status" value="1"/>
</dbReference>
<organism evidence="8 9">
    <name type="scientific">Triticum urartu</name>
    <name type="common">Red wild einkorn</name>
    <name type="synonym">Crithodium urartu</name>
    <dbReference type="NCBI Taxonomy" id="4572"/>
    <lineage>
        <taxon>Eukaryota</taxon>
        <taxon>Viridiplantae</taxon>
        <taxon>Streptophyta</taxon>
        <taxon>Embryophyta</taxon>
        <taxon>Tracheophyta</taxon>
        <taxon>Spermatophyta</taxon>
        <taxon>Magnoliopsida</taxon>
        <taxon>Liliopsida</taxon>
        <taxon>Poales</taxon>
        <taxon>Poaceae</taxon>
        <taxon>BOP clade</taxon>
        <taxon>Pooideae</taxon>
        <taxon>Triticodae</taxon>
        <taxon>Triticeae</taxon>
        <taxon>Triticinae</taxon>
        <taxon>Triticum</taxon>
    </lineage>
</organism>
<dbReference type="SUPFAM" id="SSF46689">
    <property type="entry name" value="Homeodomain-like"/>
    <property type="match status" value="1"/>
</dbReference>
<keyword evidence="2 5" id="KW-0238">DNA-binding</keyword>
<dbReference type="PANTHER" id="PTHR12628:SF19">
    <property type="entry name" value="HOMEOBOX PROTEIN HOX1A"/>
    <property type="match status" value="1"/>
</dbReference>
<evidence type="ECO:0000259" key="7">
    <source>
        <dbReference type="PROSITE" id="PS50071"/>
    </source>
</evidence>
<dbReference type="GO" id="GO:0003682">
    <property type="term" value="F:chromatin binding"/>
    <property type="evidence" value="ECO:0007669"/>
    <property type="project" value="TreeGrafter"/>
</dbReference>
<dbReference type="SMART" id="SM00389">
    <property type="entry name" value="HOX"/>
    <property type="match status" value="1"/>
</dbReference>
<dbReference type="GO" id="GO:0003677">
    <property type="term" value="F:DNA binding"/>
    <property type="evidence" value="ECO:0007669"/>
    <property type="project" value="UniProtKB-UniRule"/>
</dbReference>
<evidence type="ECO:0000313" key="8">
    <source>
        <dbReference type="EnsemblPlants" id="TuG1812G0300000031.01.T01"/>
    </source>
</evidence>
<dbReference type="GO" id="GO:0000981">
    <property type="term" value="F:DNA-binding transcription factor activity, RNA polymerase II-specific"/>
    <property type="evidence" value="ECO:0007669"/>
    <property type="project" value="InterPro"/>
</dbReference>
<dbReference type="Proteomes" id="UP000015106">
    <property type="component" value="Chromosome 3"/>
</dbReference>
<reference evidence="8" key="3">
    <citation type="submission" date="2022-06" db="UniProtKB">
        <authorList>
            <consortium name="EnsemblPlants"/>
        </authorList>
    </citation>
    <scope>IDENTIFICATION</scope>
</reference>
<keyword evidence="4 5" id="KW-0539">Nucleus</keyword>
<dbReference type="AlphaFoldDB" id="A0A8R7TQT5"/>
<protein>
    <recommendedName>
        <fullName evidence="7">Homeobox domain-containing protein</fullName>
    </recommendedName>
</protein>
<evidence type="ECO:0000256" key="4">
    <source>
        <dbReference type="ARBA" id="ARBA00023242"/>
    </source>
</evidence>
<evidence type="ECO:0000313" key="9">
    <source>
        <dbReference type="Proteomes" id="UP000015106"/>
    </source>
</evidence>
<reference evidence="8" key="2">
    <citation type="submission" date="2018-03" db="EMBL/GenBank/DDBJ databases">
        <title>The Triticum urartu genome reveals the dynamic nature of wheat genome evolution.</title>
        <authorList>
            <person name="Ling H."/>
            <person name="Ma B."/>
            <person name="Shi X."/>
            <person name="Liu H."/>
            <person name="Dong L."/>
            <person name="Sun H."/>
            <person name="Cao Y."/>
            <person name="Gao Q."/>
            <person name="Zheng S."/>
            <person name="Li Y."/>
            <person name="Yu Y."/>
            <person name="Du H."/>
            <person name="Qi M."/>
            <person name="Li Y."/>
            <person name="Yu H."/>
            <person name="Cui Y."/>
            <person name="Wang N."/>
            <person name="Chen C."/>
            <person name="Wu H."/>
            <person name="Zhao Y."/>
            <person name="Zhang J."/>
            <person name="Li Y."/>
            <person name="Zhou W."/>
            <person name="Zhang B."/>
            <person name="Hu W."/>
            <person name="Eijk M."/>
            <person name="Tang J."/>
            <person name="Witsenboer H."/>
            <person name="Zhao S."/>
            <person name="Li Z."/>
            <person name="Zhang A."/>
            <person name="Wang D."/>
            <person name="Liang C."/>
        </authorList>
    </citation>
    <scope>NUCLEOTIDE SEQUENCE [LARGE SCALE GENOMIC DNA]</scope>
    <source>
        <strain evidence="8">cv. G1812</strain>
    </source>
</reference>
<evidence type="ECO:0000256" key="3">
    <source>
        <dbReference type="ARBA" id="ARBA00023155"/>
    </source>
</evidence>
<dbReference type="Pfam" id="PF00046">
    <property type="entry name" value="Homeodomain"/>
    <property type="match status" value="1"/>
</dbReference>
<proteinExistence type="predicted"/>